<dbReference type="Gene3D" id="3.30.40.10">
    <property type="entry name" value="Zinc/RING finger domain, C3HC4 (zinc finger)"/>
    <property type="match status" value="1"/>
</dbReference>
<dbReference type="KEGG" id="cmt:CCM_03886"/>
<feature type="region of interest" description="Disordered" evidence="8">
    <location>
        <begin position="1178"/>
        <end position="1199"/>
    </location>
</feature>
<dbReference type="InterPro" id="IPR013083">
    <property type="entry name" value="Znf_RING/FYVE/PHD"/>
</dbReference>
<dbReference type="eggNOG" id="KOG0298">
    <property type="taxonomic scope" value="Eukaryota"/>
</dbReference>
<dbReference type="PANTHER" id="PTHR45865">
    <property type="entry name" value="E3 UBIQUITIN-PROTEIN LIGASE SHPRH FAMILY MEMBER"/>
    <property type="match status" value="1"/>
</dbReference>
<dbReference type="GO" id="GO:0005634">
    <property type="term" value="C:nucleus"/>
    <property type="evidence" value="ECO:0007669"/>
    <property type="project" value="TreeGrafter"/>
</dbReference>
<evidence type="ECO:0000256" key="6">
    <source>
        <dbReference type="ARBA" id="ARBA00022840"/>
    </source>
</evidence>
<feature type="domain" description="RING-type" evidence="9">
    <location>
        <begin position="1118"/>
        <end position="1156"/>
    </location>
</feature>
<dbReference type="GO" id="GO:0004386">
    <property type="term" value="F:helicase activity"/>
    <property type="evidence" value="ECO:0007669"/>
    <property type="project" value="UniProtKB-KW"/>
</dbReference>
<dbReference type="Pfam" id="PF26021">
    <property type="entry name" value="Ferritin_C144_05"/>
    <property type="match status" value="1"/>
</dbReference>
<dbReference type="SUPFAM" id="SSF57850">
    <property type="entry name" value="RING/U-box"/>
    <property type="match status" value="1"/>
</dbReference>
<dbReference type="GO" id="GO:0005524">
    <property type="term" value="F:ATP binding"/>
    <property type="evidence" value="ECO:0007669"/>
    <property type="project" value="InterPro"/>
</dbReference>
<proteinExistence type="predicted"/>
<dbReference type="OMA" id="KAVFFCA"/>
<dbReference type="InterPro" id="IPR049730">
    <property type="entry name" value="SNF2/RAD54-like_C"/>
</dbReference>
<dbReference type="PROSITE" id="PS00518">
    <property type="entry name" value="ZF_RING_1"/>
    <property type="match status" value="1"/>
</dbReference>
<dbReference type="InterPro" id="IPR052583">
    <property type="entry name" value="ATP-helicase/E3_Ub-Ligase"/>
</dbReference>
<dbReference type="RefSeq" id="XP_006669097.1">
    <property type="nucleotide sequence ID" value="XM_006669034.1"/>
</dbReference>
<dbReference type="InterPro" id="IPR017907">
    <property type="entry name" value="Znf_RING_CS"/>
</dbReference>
<dbReference type="Proteomes" id="UP000001610">
    <property type="component" value="Unassembled WGS sequence"/>
</dbReference>
<dbReference type="InterPro" id="IPR001841">
    <property type="entry name" value="Znf_RING"/>
</dbReference>
<feature type="region of interest" description="Disordered" evidence="8">
    <location>
        <begin position="717"/>
        <end position="738"/>
    </location>
</feature>
<organism evidence="11 12">
    <name type="scientific">Cordyceps militaris (strain CM01)</name>
    <name type="common">Caterpillar fungus</name>
    <dbReference type="NCBI Taxonomy" id="983644"/>
    <lineage>
        <taxon>Eukaryota</taxon>
        <taxon>Fungi</taxon>
        <taxon>Dikarya</taxon>
        <taxon>Ascomycota</taxon>
        <taxon>Pezizomycotina</taxon>
        <taxon>Sordariomycetes</taxon>
        <taxon>Hypocreomycetidae</taxon>
        <taxon>Hypocreales</taxon>
        <taxon>Cordycipitaceae</taxon>
        <taxon>Cordyceps</taxon>
    </lineage>
</organism>
<feature type="domain" description="Helicase ATP-binding" evidence="10">
    <location>
        <begin position="311"/>
        <end position="511"/>
    </location>
</feature>
<dbReference type="Pfam" id="PF00097">
    <property type="entry name" value="zf-C3HC4"/>
    <property type="match status" value="1"/>
</dbReference>
<keyword evidence="1" id="KW-0479">Metal-binding</keyword>
<evidence type="ECO:0000259" key="9">
    <source>
        <dbReference type="PROSITE" id="PS50089"/>
    </source>
</evidence>
<evidence type="ECO:0000256" key="8">
    <source>
        <dbReference type="SAM" id="MobiDB-lite"/>
    </source>
</evidence>
<keyword evidence="12" id="KW-1185">Reference proteome</keyword>
<dbReference type="SUPFAM" id="SSF52540">
    <property type="entry name" value="P-loop containing nucleoside triphosphate hydrolases"/>
    <property type="match status" value="2"/>
</dbReference>
<dbReference type="InterPro" id="IPR038718">
    <property type="entry name" value="SNF2-like_sf"/>
</dbReference>
<dbReference type="EMBL" id="JH126401">
    <property type="protein sequence ID" value="EGX92513.1"/>
    <property type="molecule type" value="Genomic_DNA"/>
</dbReference>
<dbReference type="InterPro" id="IPR000330">
    <property type="entry name" value="SNF2_N"/>
</dbReference>
<feature type="region of interest" description="Disordered" evidence="8">
    <location>
        <begin position="37"/>
        <end position="61"/>
    </location>
</feature>
<dbReference type="PANTHER" id="PTHR45865:SF1">
    <property type="entry name" value="E3 UBIQUITIN-PROTEIN LIGASE SHPRH"/>
    <property type="match status" value="1"/>
</dbReference>
<keyword evidence="4" id="KW-0378">Hydrolase</keyword>
<dbReference type="Pfam" id="PF00176">
    <property type="entry name" value="SNF2-rel_dom"/>
    <property type="match status" value="1"/>
</dbReference>
<evidence type="ECO:0000259" key="10">
    <source>
        <dbReference type="PROSITE" id="PS51192"/>
    </source>
</evidence>
<dbReference type="Gene3D" id="3.40.50.10810">
    <property type="entry name" value="Tandem AAA-ATPase domain"/>
    <property type="match status" value="1"/>
</dbReference>
<dbReference type="FunCoup" id="G3JCY5">
    <property type="interactions" value="214"/>
</dbReference>
<keyword evidence="3 7" id="KW-0863">Zinc-finger</keyword>
<evidence type="ECO:0000256" key="5">
    <source>
        <dbReference type="ARBA" id="ARBA00022833"/>
    </source>
</evidence>
<dbReference type="HOGENOM" id="CLU_001592_2_0_1"/>
<dbReference type="OrthoDB" id="5330228at2759"/>
<dbReference type="PROSITE" id="PS50089">
    <property type="entry name" value="ZF_RING_2"/>
    <property type="match status" value="1"/>
</dbReference>
<keyword evidence="5" id="KW-0862">Zinc</keyword>
<evidence type="ECO:0000313" key="12">
    <source>
        <dbReference type="Proteomes" id="UP000001610"/>
    </source>
</evidence>
<dbReference type="GeneID" id="18165909"/>
<dbReference type="CDD" id="cd18793">
    <property type="entry name" value="SF2_C_SNF"/>
    <property type="match status" value="1"/>
</dbReference>
<gene>
    <name evidence="11" type="ORF">CCM_03886</name>
</gene>
<name>G3JCY5_CORMM</name>
<dbReference type="VEuPathDB" id="FungiDB:CCM_03886"/>
<dbReference type="CDD" id="cd18070">
    <property type="entry name" value="DEXQc_SHPRH"/>
    <property type="match status" value="1"/>
</dbReference>
<dbReference type="PROSITE" id="PS51192">
    <property type="entry name" value="HELICASE_ATP_BIND_1"/>
    <property type="match status" value="1"/>
</dbReference>
<keyword evidence="6" id="KW-0067">ATP-binding</keyword>
<evidence type="ECO:0000256" key="3">
    <source>
        <dbReference type="ARBA" id="ARBA00022771"/>
    </source>
</evidence>
<evidence type="ECO:0000256" key="4">
    <source>
        <dbReference type="ARBA" id="ARBA00022801"/>
    </source>
</evidence>
<evidence type="ECO:0000256" key="2">
    <source>
        <dbReference type="ARBA" id="ARBA00022741"/>
    </source>
</evidence>
<dbReference type="InterPro" id="IPR001650">
    <property type="entry name" value="Helicase_C-like"/>
</dbReference>
<accession>G3JCY5</accession>
<dbReference type="Pfam" id="PF00271">
    <property type="entry name" value="Helicase_C"/>
    <property type="match status" value="1"/>
</dbReference>
<dbReference type="InParanoid" id="G3JCY5"/>
<dbReference type="GO" id="GO:0008270">
    <property type="term" value="F:zinc ion binding"/>
    <property type="evidence" value="ECO:0007669"/>
    <property type="project" value="UniProtKB-KW"/>
</dbReference>
<dbReference type="FunFam" id="3.40.50.10810:FF:000059">
    <property type="entry name" value="SNF2 family helicase/ATPase, putative"/>
    <property type="match status" value="1"/>
</dbReference>
<dbReference type="InterPro" id="IPR059033">
    <property type="entry name" value="C144_05_dom"/>
</dbReference>
<dbReference type="InterPro" id="IPR014001">
    <property type="entry name" value="Helicase_ATP-bd"/>
</dbReference>
<keyword evidence="11" id="KW-0347">Helicase</keyword>
<sequence>MARVPIRSVAVDHQFGFNDTLPSNIVDALLALPSGPERHIPNGINGGSSAKRRKTTEAPPNDSICVKKGSIFFTRAIEHPDPADQISVKPDIGPHVLLQYNGNLLGLGARNKALGLPEFSVLIENDHVESGMDHVFKVMPRRALRNAHGALWTKVDVRLEIAQRMLTCTITLSIMWNETPSPYYTMRTCAERKESHAIIDAFFPRSDINSSACSPMDFYEAAYVPPEDNLEPAYLEVPSLAATLFLYQKRTLKWMLHREGIKCTPSGLEPIPDTVAQPDCDTFRQVKDAEGNLFYLSDVLHAVTRNKAPYHLADRFMKGGILAEEMGLGKTLEVIGLILLNQRQDISSLDSREDSDGLLKTNATLIVTPGSLRQQWMAEIARHAPSLRVTHYQGCRKLEEGEESAAVAELASFDVVITTYSVLSQELHFATDPPERSRRFERAYTRPKSPLVQISWWRVCLDEAQMIESGVSQAASVARVIPRINAWGITGTPVKDDVKDLFGLLLFLRYQPYCYANQVWTALISSHKPLFQKLFRSLALRHTKALVRDEILLPPQKRYVISIPFSAVEEQHYQSLFKEMTEDCDLSLTGAPMLDGWVPEVYEARMRTWLTRLRQTALHPEVGVYSRRVLGYNKERPMRTIEEVLNAMLEQSETAIRNEERAYLSAKLTRGQLLENGPRVKEALALWEEVYGETVRLVKDARAKLANGIAELKKIHESQPEPAVQKVRDSDSEYQSDTDVIDSRGNISELQRRLRSALEIHHKAVFFCANANFQMRDNAEMTEPDSEEFHRLKKLEDDGYESAKALRREILQESYRKANRHMTSIKKKAASQTFVEVPELDVKPGKGIESGRVIDRLEVLYGELNEQANIMDEWREQVVQLLLQPLLDEEDDVELTGEELVDSAKFQDDLMVYVQALRSVIADRQDAISGQTNELVKHETETSIKLAQNGGGPAPVKLLTLLQVRKQMKPHRSEISMRGAIGELRGLQSRLNRDAPSSSREAVELQIVSDHLKHTQALLTRQNKAATALESEIESFKDAMNARLEYYRQLQVVSDAVLPYQGEKTAHVEERVHKLEQDAHKKLLSSEAKQRYLMNLKEAGEGGGGGPGGSKSNEPRMCIICQSPFVTGVLTVCGHQFCKACMMMWYKSHRNCPVCKKQLKPEQLHDIAIKPQQLQILSEGSRTSSADKPRAERQPANSASGLRNGIIYREFNADKLAEIKNVDLDGPSFTTKVDTLVRHLLWLRESDAGAKSIIFSQYRDFLAVLHNALRRFRIGYASVDEPSGIARFKSDPAAECFLLHARAHASGLNLVNASHVFLCEPLLHTALELQAIARVDRIGQQHETTVWLYLVSGTVEESIYNLSVRRRMEHMGRAVTMAANGSGSGGSGGSGGIKGRKTAAAAKAATPEPLDASIDEANTLELEHAALSKLMSKDKTAGEMVDKGDLWECLFGNVQDAEDTAEANGSAGTSDERFEKRAIMSYLAAEAAGSRSNE</sequence>
<dbReference type="SMART" id="SM00487">
    <property type="entry name" value="DEXDc"/>
    <property type="match status" value="1"/>
</dbReference>
<evidence type="ECO:0000256" key="1">
    <source>
        <dbReference type="ARBA" id="ARBA00022723"/>
    </source>
</evidence>
<dbReference type="Gene3D" id="3.40.50.300">
    <property type="entry name" value="P-loop containing nucleotide triphosphate hydrolases"/>
    <property type="match status" value="1"/>
</dbReference>
<dbReference type="SMART" id="SM00184">
    <property type="entry name" value="RING"/>
    <property type="match status" value="1"/>
</dbReference>
<dbReference type="InterPro" id="IPR018957">
    <property type="entry name" value="Znf_C3HC4_RING-type"/>
</dbReference>
<dbReference type="STRING" id="983644.G3JCY5"/>
<dbReference type="GO" id="GO:0016787">
    <property type="term" value="F:hydrolase activity"/>
    <property type="evidence" value="ECO:0007669"/>
    <property type="project" value="UniProtKB-KW"/>
</dbReference>
<evidence type="ECO:0000256" key="7">
    <source>
        <dbReference type="PROSITE-ProRule" id="PRU00175"/>
    </source>
</evidence>
<dbReference type="GO" id="GO:0000209">
    <property type="term" value="P:protein polyubiquitination"/>
    <property type="evidence" value="ECO:0007669"/>
    <property type="project" value="TreeGrafter"/>
</dbReference>
<evidence type="ECO:0000313" key="11">
    <source>
        <dbReference type="EMBL" id="EGX92513.1"/>
    </source>
</evidence>
<dbReference type="GO" id="GO:0061630">
    <property type="term" value="F:ubiquitin protein ligase activity"/>
    <property type="evidence" value="ECO:0007669"/>
    <property type="project" value="TreeGrafter"/>
</dbReference>
<keyword evidence="2" id="KW-0547">Nucleotide-binding</keyword>
<protein>
    <submittedName>
        <fullName evidence="11">SNF2 family helicase/ATPase, putative</fullName>
    </submittedName>
</protein>
<reference evidence="11 12" key="1">
    <citation type="journal article" date="2011" name="Genome Biol.">
        <title>Genome sequence of the insect pathogenic fungus Cordyceps militaris, a valued traditional Chinese medicine.</title>
        <authorList>
            <person name="Zheng P."/>
            <person name="Xia Y."/>
            <person name="Xiao G."/>
            <person name="Xiong C."/>
            <person name="Hu X."/>
            <person name="Zhang S."/>
            <person name="Zheng H."/>
            <person name="Huang Y."/>
            <person name="Zhou Y."/>
            <person name="Wang S."/>
            <person name="Zhao G.P."/>
            <person name="Liu X."/>
            <person name="St Leger R.J."/>
            <person name="Wang C."/>
        </authorList>
    </citation>
    <scope>NUCLEOTIDE SEQUENCE [LARGE SCALE GENOMIC DNA]</scope>
    <source>
        <strain evidence="11 12">CM01</strain>
    </source>
</reference>
<dbReference type="GO" id="GO:0006974">
    <property type="term" value="P:DNA damage response"/>
    <property type="evidence" value="ECO:0007669"/>
    <property type="project" value="TreeGrafter"/>
</dbReference>
<dbReference type="InterPro" id="IPR027417">
    <property type="entry name" value="P-loop_NTPase"/>
</dbReference>